<proteinExistence type="predicted"/>
<feature type="transmembrane region" description="Helical" evidence="8">
    <location>
        <begin position="124"/>
        <end position="146"/>
    </location>
</feature>
<dbReference type="Proteomes" id="UP000317429">
    <property type="component" value="Chromosome"/>
</dbReference>
<protein>
    <submittedName>
        <fullName evidence="9">Lysophospholipid transporter LplT</fullName>
    </submittedName>
</protein>
<evidence type="ECO:0000256" key="6">
    <source>
        <dbReference type="ARBA" id="ARBA00023136"/>
    </source>
</evidence>
<reference evidence="9 10" key="1">
    <citation type="submission" date="2019-02" db="EMBL/GenBank/DDBJ databases">
        <title>Deep-cultivation of Planctomycetes and their phenomic and genomic characterization uncovers novel biology.</title>
        <authorList>
            <person name="Wiegand S."/>
            <person name="Jogler M."/>
            <person name="Boedeker C."/>
            <person name="Pinto D."/>
            <person name="Vollmers J."/>
            <person name="Rivas-Marin E."/>
            <person name="Kohn T."/>
            <person name="Peeters S.H."/>
            <person name="Heuer A."/>
            <person name="Rast P."/>
            <person name="Oberbeckmann S."/>
            <person name="Bunk B."/>
            <person name="Jeske O."/>
            <person name="Meyerdierks A."/>
            <person name="Storesund J.E."/>
            <person name="Kallscheuer N."/>
            <person name="Luecker S."/>
            <person name="Lage O.M."/>
            <person name="Pohl T."/>
            <person name="Merkel B.J."/>
            <person name="Hornburger P."/>
            <person name="Mueller R.-W."/>
            <person name="Bruemmer F."/>
            <person name="Labrenz M."/>
            <person name="Spormann A.M."/>
            <person name="Op den Camp H."/>
            <person name="Overmann J."/>
            <person name="Amann R."/>
            <person name="Jetten M.S.M."/>
            <person name="Mascher T."/>
            <person name="Medema M.H."/>
            <person name="Devos D.P."/>
            <person name="Kaster A.-K."/>
            <person name="Ovreas L."/>
            <person name="Rohde M."/>
            <person name="Galperin M.Y."/>
            <person name="Jogler C."/>
        </authorList>
    </citation>
    <scope>NUCLEOTIDE SEQUENCE [LARGE SCALE GENOMIC DNA]</scope>
    <source>
        <strain evidence="9 10">Pla175</strain>
    </source>
</reference>
<feature type="compositionally biased region" description="Pro residues" evidence="7">
    <location>
        <begin position="21"/>
        <end position="34"/>
    </location>
</feature>
<feature type="transmembrane region" description="Helical" evidence="8">
    <location>
        <begin position="219"/>
        <end position="239"/>
    </location>
</feature>
<feature type="compositionally biased region" description="Pro residues" evidence="7">
    <location>
        <begin position="1"/>
        <end position="12"/>
    </location>
</feature>
<dbReference type="OrthoDB" id="9803968at2"/>
<dbReference type="KEGG" id="pnd:Pla175_11400"/>
<dbReference type="SUPFAM" id="SSF103473">
    <property type="entry name" value="MFS general substrate transporter"/>
    <property type="match status" value="1"/>
</dbReference>
<keyword evidence="10" id="KW-1185">Reference proteome</keyword>
<accession>A0A518D8J1</accession>
<feature type="transmembrane region" description="Helical" evidence="8">
    <location>
        <begin position="97"/>
        <end position="117"/>
    </location>
</feature>
<dbReference type="Pfam" id="PF07690">
    <property type="entry name" value="MFS_1"/>
    <property type="match status" value="1"/>
</dbReference>
<keyword evidence="3" id="KW-1003">Cell membrane</keyword>
<evidence type="ECO:0000256" key="4">
    <source>
        <dbReference type="ARBA" id="ARBA00022692"/>
    </source>
</evidence>
<evidence type="ECO:0000256" key="2">
    <source>
        <dbReference type="ARBA" id="ARBA00022448"/>
    </source>
</evidence>
<evidence type="ECO:0000256" key="5">
    <source>
        <dbReference type="ARBA" id="ARBA00022989"/>
    </source>
</evidence>
<feature type="transmembrane region" description="Helical" evidence="8">
    <location>
        <begin position="191"/>
        <end position="213"/>
    </location>
</feature>
<feature type="transmembrane region" description="Helical" evidence="8">
    <location>
        <begin position="337"/>
        <end position="357"/>
    </location>
</feature>
<evidence type="ECO:0000313" key="9">
    <source>
        <dbReference type="EMBL" id="QDU87774.1"/>
    </source>
</evidence>
<keyword evidence="6 8" id="KW-0472">Membrane</keyword>
<feature type="transmembrane region" description="Helical" evidence="8">
    <location>
        <begin position="409"/>
        <end position="428"/>
    </location>
</feature>
<organism evidence="9 10">
    <name type="scientific">Pirellulimonas nuda</name>
    <dbReference type="NCBI Taxonomy" id="2528009"/>
    <lineage>
        <taxon>Bacteria</taxon>
        <taxon>Pseudomonadati</taxon>
        <taxon>Planctomycetota</taxon>
        <taxon>Planctomycetia</taxon>
        <taxon>Pirellulales</taxon>
        <taxon>Lacipirellulaceae</taxon>
        <taxon>Pirellulimonas</taxon>
    </lineage>
</organism>
<gene>
    <name evidence="9" type="primary">lplT</name>
    <name evidence="9" type="ORF">Pla175_11400</name>
</gene>
<feature type="transmembrane region" description="Helical" evidence="8">
    <location>
        <begin position="306"/>
        <end position="325"/>
    </location>
</feature>
<evidence type="ECO:0000256" key="7">
    <source>
        <dbReference type="SAM" id="MobiDB-lite"/>
    </source>
</evidence>
<evidence type="ECO:0000256" key="3">
    <source>
        <dbReference type="ARBA" id="ARBA00022475"/>
    </source>
</evidence>
<keyword evidence="2" id="KW-0813">Transport</keyword>
<dbReference type="EMBL" id="CP036291">
    <property type="protein sequence ID" value="QDU87774.1"/>
    <property type="molecule type" value="Genomic_DNA"/>
</dbReference>
<dbReference type="GO" id="GO:0022857">
    <property type="term" value="F:transmembrane transporter activity"/>
    <property type="evidence" value="ECO:0007669"/>
    <property type="project" value="InterPro"/>
</dbReference>
<feature type="region of interest" description="Disordered" evidence="7">
    <location>
        <begin position="1"/>
        <end position="34"/>
    </location>
</feature>
<dbReference type="RefSeq" id="WP_145281974.1">
    <property type="nucleotide sequence ID" value="NZ_CP036291.1"/>
</dbReference>
<evidence type="ECO:0000256" key="8">
    <source>
        <dbReference type="SAM" id="Phobius"/>
    </source>
</evidence>
<evidence type="ECO:0000313" key="10">
    <source>
        <dbReference type="Proteomes" id="UP000317429"/>
    </source>
</evidence>
<dbReference type="GO" id="GO:0005886">
    <property type="term" value="C:plasma membrane"/>
    <property type="evidence" value="ECO:0007669"/>
    <property type="project" value="UniProtKB-SubCell"/>
</dbReference>
<sequence length="462" mass="49015">MPDPTPVQPPNPYDASQVAAGPPPAPSPTVGPPLAPSSTAAGLVLPPLMKDPSFWGMNATQFLGAFNDNLFKQTLLLLATPAAAAAAAGEGEDKQSLAMIVFAAAFLLLSGVAGWLADRTSKRTLIIASKVGEVAVMTLGLVGFLMWEQFGLAGMFVVLFLMGAQSAFFGPPKYGILPEMLHDRDLPRANGIFLMFTFLAIIFGTVVVTVFGASPDTAWRSSLFCIFIAVVGVGTSLLVRRVPVANPGAKLRPADLFISPEMIQLVRRDRELLLALLVTSSFWMLGGVVTQGVNALGKTQLDLKEWTSLLAAMLGVGIPIGCVVGGQLSRNSINPRVVTAGAVGMVVCLLLLAAPFGPQSHMLGFWGSIPVLIVLGFFTGMFVVPIQVSLQVRPPAADKGRMIGLMNQVNWLGILFGAVLYFVAIRFLEADNLPRCLIFLAPAAIMAPIALFYRPEELTLGD</sequence>
<keyword evidence="4 8" id="KW-0812">Transmembrane</keyword>
<comment type="subcellular location">
    <subcellularLocation>
        <location evidence="1">Cell membrane</location>
        <topology evidence="1">Multi-pass membrane protein</topology>
    </subcellularLocation>
</comment>
<feature type="transmembrane region" description="Helical" evidence="8">
    <location>
        <begin position="363"/>
        <end position="388"/>
    </location>
</feature>
<evidence type="ECO:0000256" key="1">
    <source>
        <dbReference type="ARBA" id="ARBA00004651"/>
    </source>
</evidence>
<dbReference type="AlphaFoldDB" id="A0A518D8J1"/>
<dbReference type="Gene3D" id="1.20.1250.20">
    <property type="entry name" value="MFS general substrate transporter like domains"/>
    <property type="match status" value="1"/>
</dbReference>
<dbReference type="InterPro" id="IPR011701">
    <property type="entry name" value="MFS"/>
</dbReference>
<keyword evidence="5 8" id="KW-1133">Transmembrane helix</keyword>
<feature type="transmembrane region" description="Helical" evidence="8">
    <location>
        <begin position="152"/>
        <end position="170"/>
    </location>
</feature>
<feature type="transmembrane region" description="Helical" evidence="8">
    <location>
        <begin position="272"/>
        <end position="294"/>
    </location>
</feature>
<dbReference type="InterPro" id="IPR036259">
    <property type="entry name" value="MFS_trans_sf"/>
</dbReference>
<dbReference type="CDD" id="cd06173">
    <property type="entry name" value="MFS_MefA_like"/>
    <property type="match status" value="1"/>
</dbReference>
<feature type="transmembrane region" description="Helical" evidence="8">
    <location>
        <begin position="434"/>
        <end position="453"/>
    </location>
</feature>
<dbReference type="PANTHER" id="PTHR43266">
    <property type="entry name" value="MACROLIDE-EFFLUX PROTEIN"/>
    <property type="match status" value="1"/>
</dbReference>
<dbReference type="PANTHER" id="PTHR43266:SF2">
    <property type="entry name" value="MAJOR FACILITATOR SUPERFAMILY (MFS) PROFILE DOMAIN-CONTAINING PROTEIN"/>
    <property type="match status" value="1"/>
</dbReference>
<name>A0A518D8J1_9BACT</name>